<keyword evidence="1" id="KW-0732">Signal</keyword>
<dbReference type="SUPFAM" id="SSF101874">
    <property type="entry name" value="YceI-like"/>
    <property type="match status" value="1"/>
</dbReference>
<gene>
    <name evidence="3" type="primary">yceI</name>
    <name evidence="3" type="ORF">Pla108_35830</name>
</gene>
<evidence type="ECO:0000259" key="2">
    <source>
        <dbReference type="SMART" id="SM00867"/>
    </source>
</evidence>
<dbReference type="PANTHER" id="PTHR34406">
    <property type="entry name" value="PROTEIN YCEI"/>
    <property type="match status" value="1"/>
</dbReference>
<dbReference type="PANTHER" id="PTHR34406:SF1">
    <property type="entry name" value="PROTEIN YCEI"/>
    <property type="match status" value="1"/>
</dbReference>
<accession>A0A5C6A7Y4</accession>
<organism evidence="3 4">
    <name type="scientific">Botrimarina colliarenosi</name>
    <dbReference type="NCBI Taxonomy" id="2528001"/>
    <lineage>
        <taxon>Bacteria</taxon>
        <taxon>Pseudomonadati</taxon>
        <taxon>Planctomycetota</taxon>
        <taxon>Planctomycetia</taxon>
        <taxon>Pirellulales</taxon>
        <taxon>Lacipirellulaceae</taxon>
        <taxon>Botrimarina</taxon>
    </lineage>
</organism>
<dbReference type="EMBL" id="SJPR01000005">
    <property type="protein sequence ID" value="TWT95435.1"/>
    <property type="molecule type" value="Genomic_DNA"/>
</dbReference>
<evidence type="ECO:0000313" key="3">
    <source>
        <dbReference type="EMBL" id="TWT95435.1"/>
    </source>
</evidence>
<dbReference type="AlphaFoldDB" id="A0A5C6A7Y4"/>
<feature type="chain" id="PRO_5022951661" evidence="1">
    <location>
        <begin position="27"/>
        <end position="237"/>
    </location>
</feature>
<comment type="caution">
    <text evidence="3">The sequence shown here is derived from an EMBL/GenBank/DDBJ whole genome shotgun (WGS) entry which is preliminary data.</text>
</comment>
<dbReference type="InterPro" id="IPR007372">
    <property type="entry name" value="Lipid/polyisoprenoid-bd_YceI"/>
</dbReference>
<feature type="signal peptide" evidence="1">
    <location>
        <begin position="1"/>
        <end position="26"/>
    </location>
</feature>
<dbReference type="Proteomes" id="UP000317421">
    <property type="component" value="Unassembled WGS sequence"/>
</dbReference>
<protein>
    <submittedName>
        <fullName evidence="3">Protein YceI</fullName>
    </submittedName>
</protein>
<proteinExistence type="predicted"/>
<dbReference type="Gene3D" id="2.40.128.110">
    <property type="entry name" value="Lipid/polyisoprenoid-binding, YceI-like"/>
    <property type="match status" value="1"/>
</dbReference>
<sequence precursor="true">MARKPLLWLSVALALPACSVPTVGLAQSTAVTPTSGYQAGDLYLPSSRVYALVGKTGFGHEHGVTGGLKSGRLLLGATQDAGELVFDMTSFTADTDAARRFVRLEGASSESTRQQVTANMLGSDVLNVAKFATARYRIDSAVEELGQGTNTARRYRLTGQLTLQSVTRPLSVLAEVDLKNGWNRVRGSFRLKQTDFGIKPYTKAFGAVGVADEMTVWGEFWVAPSAGLAHQSANTTR</sequence>
<dbReference type="InterPro" id="IPR036761">
    <property type="entry name" value="TTHA0802/YceI-like_sf"/>
</dbReference>
<keyword evidence="4" id="KW-1185">Reference proteome</keyword>
<dbReference type="SMART" id="SM00867">
    <property type="entry name" value="YceI"/>
    <property type="match status" value="1"/>
</dbReference>
<evidence type="ECO:0000256" key="1">
    <source>
        <dbReference type="SAM" id="SignalP"/>
    </source>
</evidence>
<name>A0A5C6A7Y4_9BACT</name>
<reference evidence="3 4" key="1">
    <citation type="submission" date="2019-02" db="EMBL/GenBank/DDBJ databases">
        <title>Deep-cultivation of Planctomycetes and their phenomic and genomic characterization uncovers novel biology.</title>
        <authorList>
            <person name="Wiegand S."/>
            <person name="Jogler M."/>
            <person name="Boedeker C."/>
            <person name="Pinto D."/>
            <person name="Vollmers J."/>
            <person name="Rivas-Marin E."/>
            <person name="Kohn T."/>
            <person name="Peeters S.H."/>
            <person name="Heuer A."/>
            <person name="Rast P."/>
            <person name="Oberbeckmann S."/>
            <person name="Bunk B."/>
            <person name="Jeske O."/>
            <person name="Meyerdierks A."/>
            <person name="Storesund J.E."/>
            <person name="Kallscheuer N."/>
            <person name="Luecker S."/>
            <person name="Lage O.M."/>
            <person name="Pohl T."/>
            <person name="Merkel B.J."/>
            <person name="Hornburger P."/>
            <person name="Mueller R.-W."/>
            <person name="Bruemmer F."/>
            <person name="Labrenz M."/>
            <person name="Spormann A.M."/>
            <person name="Op Den Camp H."/>
            <person name="Overmann J."/>
            <person name="Amann R."/>
            <person name="Jetten M.S.M."/>
            <person name="Mascher T."/>
            <person name="Medema M.H."/>
            <person name="Devos D.P."/>
            <person name="Kaster A.-K."/>
            <person name="Ovreas L."/>
            <person name="Rohde M."/>
            <person name="Galperin M.Y."/>
            <person name="Jogler C."/>
        </authorList>
    </citation>
    <scope>NUCLEOTIDE SEQUENCE [LARGE SCALE GENOMIC DNA]</scope>
    <source>
        <strain evidence="3 4">Pla108</strain>
    </source>
</reference>
<dbReference type="Pfam" id="PF04264">
    <property type="entry name" value="YceI"/>
    <property type="match status" value="1"/>
</dbReference>
<feature type="domain" description="Lipid/polyisoprenoid-binding YceI-like" evidence="2">
    <location>
        <begin position="49"/>
        <end position="223"/>
    </location>
</feature>
<evidence type="ECO:0000313" key="4">
    <source>
        <dbReference type="Proteomes" id="UP000317421"/>
    </source>
</evidence>